<proteinExistence type="predicted"/>
<dbReference type="GO" id="GO:0005886">
    <property type="term" value="C:plasma membrane"/>
    <property type="evidence" value="ECO:0007669"/>
    <property type="project" value="TreeGrafter"/>
</dbReference>
<sequence length="384" mass="44556">MDNNGQVNVELETLTTRIRCSEMDYSLPEPVLENTSQSTAAAVIFFSVLSLLAACYNITWGVVAFFQTKSYMVRYYKKLFMPVNKDETDLPRSEYFRFLKIWEIFILVADVMNISGSAALVDIENHTFELSTLDFNTVVLGIGCFLTWFTLLRFFKFHNKFHLLFSTIYKAFGNVVAYMMCVAILFVGFWICGYVVIGPYHVKFSTPTTAIGTLFSVIYGDEIYASMAMLDPGKTSKYVFWFTRVYITIFVAIFTIVVINLLVAIFLSAYESIREYYKQSPNDRDLGPVEKSLRKFLSTDDQERSSLRDSIYDLMKDSDERSAEEKAFRTEILKIVRVDRTPDRVRILMPRTLKAFMEMEEDGKGVMECRCFKCEVAFIWWRNK</sequence>
<evidence type="ECO:0000256" key="4">
    <source>
        <dbReference type="ARBA" id="ARBA00023136"/>
    </source>
</evidence>
<evidence type="ECO:0000256" key="5">
    <source>
        <dbReference type="SAM" id="Phobius"/>
    </source>
</evidence>
<comment type="caution">
    <text evidence="7">The sequence shown here is derived from an EMBL/GenBank/DDBJ whole genome shotgun (WGS) entry which is preliminary data.</text>
</comment>
<dbReference type="InterPro" id="IPR013122">
    <property type="entry name" value="PKD1_2_channel"/>
</dbReference>
<comment type="subcellular location">
    <subcellularLocation>
        <location evidence="1">Membrane</location>
        <topology evidence="1">Multi-pass membrane protein</topology>
    </subcellularLocation>
</comment>
<feature type="transmembrane region" description="Helical" evidence="5">
    <location>
        <begin position="101"/>
        <end position="123"/>
    </location>
</feature>
<dbReference type="EMBL" id="JAIWYP010000001">
    <property type="protein sequence ID" value="KAH3893237.1"/>
    <property type="molecule type" value="Genomic_DNA"/>
</dbReference>
<dbReference type="GO" id="GO:0005765">
    <property type="term" value="C:lysosomal membrane"/>
    <property type="evidence" value="ECO:0007669"/>
    <property type="project" value="TreeGrafter"/>
</dbReference>
<name>A0A9D4S841_DREPO</name>
<keyword evidence="3 5" id="KW-1133">Transmembrane helix</keyword>
<evidence type="ECO:0000256" key="2">
    <source>
        <dbReference type="ARBA" id="ARBA00022692"/>
    </source>
</evidence>
<evidence type="ECO:0000313" key="7">
    <source>
        <dbReference type="EMBL" id="KAH3893237.1"/>
    </source>
</evidence>
<keyword evidence="4 5" id="KW-0472">Membrane</keyword>
<evidence type="ECO:0000256" key="3">
    <source>
        <dbReference type="ARBA" id="ARBA00022989"/>
    </source>
</evidence>
<protein>
    <recommendedName>
        <fullName evidence="6">Polycystin cation channel PKD1/PKD2 domain-containing protein</fullName>
    </recommendedName>
</protein>
<dbReference type="AlphaFoldDB" id="A0A9D4S841"/>
<feature type="transmembrane region" description="Helical" evidence="5">
    <location>
        <begin position="245"/>
        <end position="270"/>
    </location>
</feature>
<feature type="transmembrane region" description="Helical" evidence="5">
    <location>
        <begin position="135"/>
        <end position="155"/>
    </location>
</feature>
<dbReference type="Pfam" id="PF08016">
    <property type="entry name" value="PKD_channel"/>
    <property type="match status" value="1"/>
</dbReference>
<dbReference type="Gene3D" id="1.10.287.70">
    <property type="match status" value="1"/>
</dbReference>
<dbReference type="PANTHER" id="PTHR12127:SF7">
    <property type="entry name" value="SD02261P"/>
    <property type="match status" value="1"/>
</dbReference>
<evidence type="ECO:0000259" key="6">
    <source>
        <dbReference type="Pfam" id="PF08016"/>
    </source>
</evidence>
<feature type="transmembrane region" description="Helical" evidence="5">
    <location>
        <begin position="40"/>
        <end position="66"/>
    </location>
</feature>
<feature type="transmembrane region" description="Helical" evidence="5">
    <location>
        <begin position="175"/>
        <end position="197"/>
    </location>
</feature>
<gene>
    <name evidence="7" type="ORF">DPMN_017381</name>
</gene>
<dbReference type="GO" id="GO:0072345">
    <property type="term" value="F:NAADP-sensitive calcium-release channel activity"/>
    <property type="evidence" value="ECO:0007669"/>
    <property type="project" value="TreeGrafter"/>
</dbReference>
<organism evidence="7 8">
    <name type="scientific">Dreissena polymorpha</name>
    <name type="common">Zebra mussel</name>
    <name type="synonym">Mytilus polymorpha</name>
    <dbReference type="NCBI Taxonomy" id="45954"/>
    <lineage>
        <taxon>Eukaryota</taxon>
        <taxon>Metazoa</taxon>
        <taxon>Spiralia</taxon>
        <taxon>Lophotrochozoa</taxon>
        <taxon>Mollusca</taxon>
        <taxon>Bivalvia</taxon>
        <taxon>Autobranchia</taxon>
        <taxon>Heteroconchia</taxon>
        <taxon>Euheterodonta</taxon>
        <taxon>Imparidentia</taxon>
        <taxon>Neoheterodontei</taxon>
        <taxon>Myida</taxon>
        <taxon>Dreissenoidea</taxon>
        <taxon>Dreissenidae</taxon>
        <taxon>Dreissena</taxon>
    </lineage>
</organism>
<evidence type="ECO:0000256" key="1">
    <source>
        <dbReference type="ARBA" id="ARBA00004141"/>
    </source>
</evidence>
<accession>A0A9D4S841</accession>
<dbReference type="Proteomes" id="UP000828390">
    <property type="component" value="Unassembled WGS sequence"/>
</dbReference>
<feature type="domain" description="Polycystin cation channel PKD1/PKD2" evidence="6">
    <location>
        <begin position="136"/>
        <end position="272"/>
    </location>
</feature>
<reference evidence="7" key="2">
    <citation type="submission" date="2020-11" db="EMBL/GenBank/DDBJ databases">
        <authorList>
            <person name="McCartney M.A."/>
            <person name="Auch B."/>
            <person name="Kono T."/>
            <person name="Mallez S."/>
            <person name="Becker A."/>
            <person name="Gohl D.M."/>
            <person name="Silverstein K.A.T."/>
            <person name="Koren S."/>
            <person name="Bechman K.B."/>
            <person name="Herman A."/>
            <person name="Abrahante J.E."/>
            <person name="Garbe J."/>
        </authorList>
    </citation>
    <scope>NUCLEOTIDE SEQUENCE</scope>
    <source>
        <strain evidence="7">Duluth1</strain>
        <tissue evidence="7">Whole animal</tissue>
    </source>
</reference>
<keyword evidence="8" id="KW-1185">Reference proteome</keyword>
<evidence type="ECO:0000313" key="8">
    <source>
        <dbReference type="Proteomes" id="UP000828390"/>
    </source>
</evidence>
<keyword evidence="2 5" id="KW-0812">Transmembrane</keyword>
<reference evidence="7" key="1">
    <citation type="journal article" date="2019" name="bioRxiv">
        <title>The Genome of the Zebra Mussel, Dreissena polymorpha: A Resource for Invasive Species Research.</title>
        <authorList>
            <person name="McCartney M.A."/>
            <person name="Auch B."/>
            <person name="Kono T."/>
            <person name="Mallez S."/>
            <person name="Zhang Y."/>
            <person name="Obille A."/>
            <person name="Becker A."/>
            <person name="Abrahante J.E."/>
            <person name="Garbe J."/>
            <person name="Badalamenti J.P."/>
            <person name="Herman A."/>
            <person name="Mangelson H."/>
            <person name="Liachko I."/>
            <person name="Sullivan S."/>
            <person name="Sone E.D."/>
            <person name="Koren S."/>
            <person name="Silverstein K.A.T."/>
            <person name="Beckman K.B."/>
            <person name="Gohl D.M."/>
        </authorList>
    </citation>
    <scope>NUCLEOTIDE SEQUENCE</scope>
    <source>
        <strain evidence="7">Duluth1</strain>
        <tissue evidence="7">Whole animal</tissue>
    </source>
</reference>
<dbReference type="InterPro" id="IPR039031">
    <property type="entry name" value="Mucolipin"/>
</dbReference>
<dbReference type="PANTHER" id="PTHR12127">
    <property type="entry name" value="MUCOLIPIN"/>
    <property type="match status" value="1"/>
</dbReference>